<comment type="similarity">
    <text evidence="3">Belongs to the ribonuclease III family.</text>
</comment>
<dbReference type="PANTHER" id="PTHR11207:SF0">
    <property type="entry name" value="RIBONUCLEASE 3"/>
    <property type="match status" value="1"/>
</dbReference>
<evidence type="ECO:0000256" key="14">
    <source>
        <dbReference type="ARBA" id="ARBA00022884"/>
    </source>
</evidence>
<dbReference type="GO" id="GO:0008033">
    <property type="term" value="P:tRNA processing"/>
    <property type="evidence" value="ECO:0007669"/>
    <property type="project" value="UniProtKB-KW"/>
</dbReference>
<protein>
    <recommendedName>
        <fullName evidence="15">Ribonuclease 3</fullName>
        <ecNumber evidence="15">3.1.26.3</ecNumber>
    </recommendedName>
    <alternativeName>
        <fullName evidence="15">Ribonuclease III</fullName>
        <shortName evidence="15">RNase III</shortName>
    </alternativeName>
</protein>
<dbReference type="CDD" id="cd00593">
    <property type="entry name" value="RIBOc"/>
    <property type="match status" value="1"/>
</dbReference>
<dbReference type="EC" id="3.1.26.3" evidence="15"/>
<feature type="region of interest" description="Disordered" evidence="16">
    <location>
        <begin position="213"/>
        <end position="232"/>
    </location>
</feature>
<keyword evidence="6 15" id="KW-0698">rRNA processing</keyword>
<comment type="subunit">
    <text evidence="4 15">Homodimer.</text>
</comment>
<feature type="region of interest" description="Disordered" evidence="16">
    <location>
        <begin position="288"/>
        <end position="320"/>
    </location>
</feature>
<keyword evidence="12 15" id="KW-0378">Hydrolase</keyword>
<keyword evidence="20" id="KW-1185">Reference proteome</keyword>
<dbReference type="Gene3D" id="1.10.1520.10">
    <property type="entry name" value="Ribonuclease III domain"/>
    <property type="match status" value="1"/>
</dbReference>
<dbReference type="Pfam" id="PF00035">
    <property type="entry name" value="dsrm"/>
    <property type="match status" value="1"/>
</dbReference>
<evidence type="ECO:0000256" key="16">
    <source>
        <dbReference type="SAM" id="MobiDB-lite"/>
    </source>
</evidence>
<dbReference type="GO" id="GO:0003725">
    <property type="term" value="F:double-stranded RNA binding"/>
    <property type="evidence" value="ECO:0007669"/>
    <property type="project" value="TreeGrafter"/>
</dbReference>
<feature type="binding site" evidence="15">
    <location>
        <position position="129"/>
    </location>
    <ligand>
        <name>Mg(2+)</name>
        <dbReference type="ChEBI" id="CHEBI:18420"/>
    </ligand>
</feature>
<evidence type="ECO:0000259" key="18">
    <source>
        <dbReference type="PROSITE" id="PS50142"/>
    </source>
</evidence>
<keyword evidence="10 15" id="KW-0479">Metal-binding</keyword>
<feature type="active site" evidence="15">
    <location>
        <position position="129"/>
    </location>
</feature>
<dbReference type="InterPro" id="IPR036389">
    <property type="entry name" value="RNase_III_sf"/>
</dbReference>
<dbReference type="SMART" id="SM00535">
    <property type="entry name" value="RIBOc"/>
    <property type="match status" value="1"/>
</dbReference>
<dbReference type="SMART" id="SM00358">
    <property type="entry name" value="DSRM"/>
    <property type="match status" value="1"/>
</dbReference>
<keyword evidence="13 15" id="KW-0460">Magnesium</keyword>
<dbReference type="PROSITE" id="PS00517">
    <property type="entry name" value="RNASE_3_1"/>
    <property type="match status" value="1"/>
</dbReference>
<feature type="compositionally biased region" description="Basic and acidic residues" evidence="16">
    <location>
        <begin position="295"/>
        <end position="320"/>
    </location>
</feature>
<evidence type="ECO:0000256" key="13">
    <source>
        <dbReference type="ARBA" id="ARBA00022842"/>
    </source>
</evidence>
<comment type="subcellular location">
    <subcellularLocation>
        <location evidence="2 15">Cytoplasm</location>
    </subcellularLocation>
</comment>
<evidence type="ECO:0000256" key="6">
    <source>
        <dbReference type="ARBA" id="ARBA00022552"/>
    </source>
</evidence>
<dbReference type="STRING" id="47866.GA0074694_2998"/>
<dbReference type="Pfam" id="PF14622">
    <property type="entry name" value="Ribonucleas_3_3"/>
    <property type="match status" value="1"/>
</dbReference>
<keyword evidence="9 15" id="KW-0540">Nuclease</keyword>
<keyword evidence="11 15" id="KW-0255">Endonuclease</keyword>
<evidence type="ECO:0000256" key="8">
    <source>
        <dbReference type="ARBA" id="ARBA00022694"/>
    </source>
</evidence>
<organism evidence="19 20">
    <name type="scientific">Micromonospora inyonensis</name>
    <dbReference type="NCBI Taxonomy" id="47866"/>
    <lineage>
        <taxon>Bacteria</taxon>
        <taxon>Bacillati</taxon>
        <taxon>Actinomycetota</taxon>
        <taxon>Actinomycetes</taxon>
        <taxon>Micromonosporales</taxon>
        <taxon>Micromonosporaceae</taxon>
        <taxon>Micromonospora</taxon>
    </lineage>
</organism>
<sequence>MNNDKRRRAPVGHLEAAFGVSLDPELLERALTHRSFAYENGGLPTNERLEFLGDSVLGVVVTAALFNNHPDLPEGQLAKLRASVVNMRALADVARGLGPEGLGQYLLLGKGEEATGGRDKASILADTLEALLGAIYLQYGLDIAAEVIHRLFDPLMAESAGRGAALDWKTSLQELTAALGLGVPEYRIEGTGPDHLKTFTAWVVVAGNRYGGAEGRSKKEAEQRAAESAWRTLTEQAEADAADGTATAGSTGGARTADGAIAPAEGRTAAAADGAVAVTVAEVVVAGPGVPDGRIAADDGVDGRTAADVDGDAHPEPGRA</sequence>
<dbReference type="GO" id="GO:0046872">
    <property type="term" value="F:metal ion binding"/>
    <property type="evidence" value="ECO:0007669"/>
    <property type="project" value="UniProtKB-KW"/>
</dbReference>
<evidence type="ECO:0000256" key="2">
    <source>
        <dbReference type="ARBA" id="ARBA00004496"/>
    </source>
</evidence>
<dbReference type="GO" id="GO:0010468">
    <property type="term" value="P:regulation of gene expression"/>
    <property type="evidence" value="ECO:0007669"/>
    <property type="project" value="TreeGrafter"/>
</dbReference>
<gene>
    <name evidence="15" type="primary">rnc</name>
    <name evidence="19" type="ORF">GA0074694_2998</name>
</gene>
<feature type="compositionally biased region" description="Low complexity" evidence="16">
    <location>
        <begin position="242"/>
        <end position="258"/>
    </location>
</feature>
<feature type="domain" description="DRBM" evidence="17">
    <location>
        <begin position="167"/>
        <end position="235"/>
    </location>
</feature>
<evidence type="ECO:0000256" key="11">
    <source>
        <dbReference type="ARBA" id="ARBA00022759"/>
    </source>
</evidence>
<comment type="cofactor">
    <cofactor evidence="15">
        <name>Mg(2+)</name>
        <dbReference type="ChEBI" id="CHEBI:18420"/>
    </cofactor>
</comment>
<dbReference type="GO" id="GO:0004525">
    <property type="term" value="F:ribonuclease III activity"/>
    <property type="evidence" value="ECO:0007669"/>
    <property type="project" value="UniProtKB-UniRule"/>
</dbReference>
<dbReference type="PANTHER" id="PTHR11207">
    <property type="entry name" value="RIBONUCLEASE III"/>
    <property type="match status" value="1"/>
</dbReference>
<evidence type="ECO:0000256" key="3">
    <source>
        <dbReference type="ARBA" id="ARBA00010183"/>
    </source>
</evidence>
<proteinExistence type="inferred from homology"/>
<dbReference type="InterPro" id="IPR014720">
    <property type="entry name" value="dsRBD_dom"/>
</dbReference>
<keyword evidence="14 15" id="KW-0694">RNA-binding</keyword>
<feature type="active site" evidence="15">
    <location>
        <position position="54"/>
    </location>
</feature>
<dbReference type="NCBIfam" id="TIGR02191">
    <property type="entry name" value="RNaseIII"/>
    <property type="match status" value="1"/>
</dbReference>
<dbReference type="AlphaFoldDB" id="A0A1C6RSW8"/>
<keyword evidence="7 15" id="KW-0507">mRNA processing</keyword>
<dbReference type="CDD" id="cd10845">
    <property type="entry name" value="DSRM_RNAse_III_family"/>
    <property type="match status" value="1"/>
</dbReference>
<evidence type="ECO:0000256" key="15">
    <source>
        <dbReference type="HAMAP-Rule" id="MF_00104"/>
    </source>
</evidence>
<comment type="catalytic activity">
    <reaction evidence="1 15">
        <text>Endonucleolytic cleavage to 5'-phosphomonoester.</text>
        <dbReference type="EC" id="3.1.26.3"/>
    </reaction>
</comment>
<evidence type="ECO:0000256" key="12">
    <source>
        <dbReference type="ARBA" id="ARBA00022801"/>
    </source>
</evidence>
<evidence type="ECO:0000313" key="20">
    <source>
        <dbReference type="Proteomes" id="UP000198906"/>
    </source>
</evidence>
<evidence type="ECO:0000256" key="9">
    <source>
        <dbReference type="ARBA" id="ARBA00022722"/>
    </source>
</evidence>
<feature type="domain" description="RNase III" evidence="18">
    <location>
        <begin position="20"/>
        <end position="140"/>
    </location>
</feature>
<evidence type="ECO:0000256" key="5">
    <source>
        <dbReference type="ARBA" id="ARBA00022490"/>
    </source>
</evidence>
<evidence type="ECO:0000256" key="1">
    <source>
        <dbReference type="ARBA" id="ARBA00000109"/>
    </source>
</evidence>
<dbReference type="PROSITE" id="PS50142">
    <property type="entry name" value="RNASE_3_2"/>
    <property type="match status" value="1"/>
</dbReference>
<dbReference type="FunFam" id="3.30.160.20:FF:000003">
    <property type="entry name" value="Ribonuclease 3"/>
    <property type="match status" value="1"/>
</dbReference>
<dbReference type="SUPFAM" id="SSF54768">
    <property type="entry name" value="dsRNA-binding domain-like"/>
    <property type="match status" value="1"/>
</dbReference>
<dbReference type="EMBL" id="FMHU01000001">
    <property type="protein sequence ID" value="SCL20317.1"/>
    <property type="molecule type" value="Genomic_DNA"/>
</dbReference>
<evidence type="ECO:0000256" key="4">
    <source>
        <dbReference type="ARBA" id="ARBA00011738"/>
    </source>
</evidence>
<dbReference type="PROSITE" id="PS50137">
    <property type="entry name" value="DS_RBD"/>
    <property type="match status" value="1"/>
</dbReference>
<dbReference type="Proteomes" id="UP000198906">
    <property type="component" value="Unassembled WGS sequence"/>
</dbReference>
<keyword evidence="8 15" id="KW-0819">tRNA processing</keyword>
<keyword evidence="15" id="KW-0699">rRNA-binding</keyword>
<reference evidence="20" key="1">
    <citation type="submission" date="2016-06" db="EMBL/GenBank/DDBJ databases">
        <authorList>
            <person name="Varghese N."/>
        </authorList>
    </citation>
    <scope>NUCLEOTIDE SEQUENCE [LARGE SCALE GENOMIC DNA]</scope>
    <source>
        <strain evidence="20">DSM 46123</strain>
    </source>
</reference>
<feature type="region of interest" description="Disordered" evidence="16">
    <location>
        <begin position="237"/>
        <end position="258"/>
    </location>
</feature>
<dbReference type="GO" id="GO:0006364">
    <property type="term" value="P:rRNA processing"/>
    <property type="evidence" value="ECO:0007669"/>
    <property type="project" value="UniProtKB-UniRule"/>
</dbReference>
<dbReference type="GO" id="GO:0005737">
    <property type="term" value="C:cytoplasm"/>
    <property type="evidence" value="ECO:0007669"/>
    <property type="project" value="UniProtKB-SubCell"/>
</dbReference>
<dbReference type="InterPro" id="IPR000999">
    <property type="entry name" value="RNase_III_dom"/>
</dbReference>
<evidence type="ECO:0000313" key="19">
    <source>
        <dbReference type="EMBL" id="SCL20317.1"/>
    </source>
</evidence>
<evidence type="ECO:0000256" key="7">
    <source>
        <dbReference type="ARBA" id="ARBA00022664"/>
    </source>
</evidence>
<dbReference type="Gene3D" id="3.30.160.20">
    <property type="match status" value="1"/>
</dbReference>
<dbReference type="GO" id="GO:0006397">
    <property type="term" value="P:mRNA processing"/>
    <property type="evidence" value="ECO:0007669"/>
    <property type="project" value="UniProtKB-UniRule"/>
</dbReference>
<dbReference type="HAMAP" id="MF_00104">
    <property type="entry name" value="RNase_III"/>
    <property type="match status" value="1"/>
</dbReference>
<feature type="binding site" evidence="15">
    <location>
        <position position="126"/>
    </location>
    <ligand>
        <name>Mg(2+)</name>
        <dbReference type="ChEBI" id="CHEBI:18420"/>
    </ligand>
</feature>
<name>A0A1C6RSW8_9ACTN</name>
<evidence type="ECO:0000256" key="10">
    <source>
        <dbReference type="ARBA" id="ARBA00022723"/>
    </source>
</evidence>
<feature type="binding site" evidence="15">
    <location>
        <position position="50"/>
    </location>
    <ligand>
        <name>Mg(2+)</name>
        <dbReference type="ChEBI" id="CHEBI:18420"/>
    </ligand>
</feature>
<evidence type="ECO:0000259" key="17">
    <source>
        <dbReference type="PROSITE" id="PS50137"/>
    </source>
</evidence>
<dbReference type="GO" id="GO:0042802">
    <property type="term" value="F:identical protein binding"/>
    <property type="evidence" value="ECO:0007669"/>
    <property type="project" value="UniProtKB-ARBA"/>
</dbReference>
<dbReference type="SUPFAM" id="SSF69065">
    <property type="entry name" value="RNase III domain-like"/>
    <property type="match status" value="1"/>
</dbReference>
<feature type="compositionally biased region" description="Basic and acidic residues" evidence="16">
    <location>
        <begin position="215"/>
        <end position="225"/>
    </location>
</feature>
<dbReference type="InterPro" id="IPR011907">
    <property type="entry name" value="RNase_III"/>
</dbReference>
<dbReference type="GO" id="GO:0019843">
    <property type="term" value="F:rRNA binding"/>
    <property type="evidence" value="ECO:0007669"/>
    <property type="project" value="UniProtKB-KW"/>
</dbReference>
<accession>A0A1C6RSW8</accession>
<dbReference type="FunFam" id="1.10.1520.10:FF:000001">
    <property type="entry name" value="Ribonuclease 3"/>
    <property type="match status" value="1"/>
</dbReference>
<comment type="function">
    <text evidence="15">Digests double-stranded RNA. Involved in the processing of primary rRNA transcript to yield the immediate precursors to the large and small rRNAs (23S and 16S). Processes some mRNAs, and tRNAs when they are encoded in the rRNA operon. Processes pre-crRNA and tracrRNA of type II CRISPR loci if present in the organism.</text>
</comment>
<keyword evidence="5 15" id="KW-0963">Cytoplasm</keyword>